<evidence type="ECO:0000313" key="2">
    <source>
        <dbReference type="EMBL" id="MBF1128552.1"/>
    </source>
</evidence>
<proteinExistence type="inferred from homology"/>
<dbReference type="GO" id="GO:0003723">
    <property type="term" value="F:RNA binding"/>
    <property type="evidence" value="ECO:0007669"/>
    <property type="project" value="UniProtKB-UniRule"/>
</dbReference>
<dbReference type="NCBIfam" id="TIGR02383">
    <property type="entry name" value="Hfq"/>
    <property type="match status" value="1"/>
</dbReference>
<dbReference type="RefSeq" id="WP_007069336.1">
    <property type="nucleotide sequence ID" value="NZ_CAJPSS010000004.1"/>
</dbReference>
<dbReference type="Pfam" id="PF17209">
    <property type="entry name" value="Hfq"/>
    <property type="match status" value="1"/>
</dbReference>
<dbReference type="AlphaFoldDB" id="A0A6L6TM92"/>
<accession>A0A6L6TM92</accession>
<dbReference type="InterPro" id="IPR047575">
    <property type="entry name" value="Sm"/>
</dbReference>
<dbReference type="GO" id="GO:0006355">
    <property type="term" value="P:regulation of DNA-templated transcription"/>
    <property type="evidence" value="ECO:0007669"/>
    <property type="project" value="InterPro"/>
</dbReference>
<dbReference type="InterPro" id="IPR005001">
    <property type="entry name" value="Hfq"/>
</dbReference>
<dbReference type="HAMAP" id="MF_00436">
    <property type="entry name" value="Hfq"/>
    <property type="match status" value="1"/>
</dbReference>
<dbReference type="SUPFAM" id="SSF50182">
    <property type="entry name" value="Sm-like ribonucleoproteins"/>
    <property type="match status" value="1"/>
</dbReference>
<organism evidence="2 3">
    <name type="scientific">Dialister invisus</name>
    <dbReference type="NCBI Taxonomy" id="218538"/>
    <lineage>
        <taxon>Bacteria</taxon>
        <taxon>Bacillati</taxon>
        <taxon>Bacillota</taxon>
        <taxon>Negativicutes</taxon>
        <taxon>Veillonellales</taxon>
        <taxon>Veillonellaceae</taxon>
        <taxon>Dialister</taxon>
    </lineage>
</organism>
<dbReference type="InterPro" id="IPR010920">
    <property type="entry name" value="LSM_dom_sf"/>
</dbReference>
<dbReference type="GO" id="GO:0043487">
    <property type="term" value="P:regulation of RNA stability"/>
    <property type="evidence" value="ECO:0007669"/>
    <property type="project" value="TreeGrafter"/>
</dbReference>
<comment type="function">
    <text evidence="1">RNA chaperone that binds small regulatory RNA (sRNAs) and mRNAs to facilitate mRNA translational regulation in response to envelope stress, environmental stress and changes in metabolite concentrations. Also binds with high specificity to tRNAs.</text>
</comment>
<protein>
    <recommendedName>
        <fullName evidence="1">RNA-binding protein Hfq</fullName>
    </recommendedName>
</protein>
<evidence type="ECO:0000256" key="1">
    <source>
        <dbReference type="HAMAP-Rule" id="MF_00436"/>
    </source>
</evidence>
<dbReference type="PANTHER" id="PTHR34772:SF1">
    <property type="entry name" value="RNA-BINDING PROTEIN HFQ"/>
    <property type="match status" value="1"/>
</dbReference>
<dbReference type="GO" id="GO:0005829">
    <property type="term" value="C:cytosol"/>
    <property type="evidence" value="ECO:0007669"/>
    <property type="project" value="TreeGrafter"/>
</dbReference>
<comment type="subunit">
    <text evidence="1">Homohexamer.</text>
</comment>
<dbReference type="GO" id="GO:0045974">
    <property type="term" value="P:regulation of translation, ncRNA-mediated"/>
    <property type="evidence" value="ECO:0007669"/>
    <property type="project" value="TreeGrafter"/>
</dbReference>
<keyword evidence="1" id="KW-0346">Stress response</keyword>
<dbReference type="EMBL" id="JABZMK010000001">
    <property type="protein sequence ID" value="MBF1128552.1"/>
    <property type="molecule type" value="Genomic_DNA"/>
</dbReference>
<dbReference type="NCBIfam" id="NF001602">
    <property type="entry name" value="PRK00395.1"/>
    <property type="match status" value="1"/>
</dbReference>
<name>A0A6L6TM92_9FIRM</name>
<reference evidence="2" key="1">
    <citation type="submission" date="2020-04" db="EMBL/GenBank/DDBJ databases">
        <title>Deep metagenomics examines the oral microbiome during advanced dental caries in children, revealing novel taxa and co-occurrences with host molecules.</title>
        <authorList>
            <person name="Baker J.L."/>
            <person name="Morton J.T."/>
            <person name="Dinis M."/>
            <person name="Alvarez R."/>
            <person name="Tran N.C."/>
            <person name="Knight R."/>
            <person name="Edlund A."/>
        </authorList>
    </citation>
    <scope>NUCLEOTIDE SEQUENCE</scope>
    <source>
        <strain evidence="2">JCVI_32_bin.14</strain>
    </source>
</reference>
<dbReference type="GeneID" id="78277095"/>
<keyword evidence="1" id="KW-0694">RNA-binding</keyword>
<gene>
    <name evidence="1 2" type="primary">hfq</name>
    <name evidence="2" type="ORF">HXL70_00675</name>
</gene>
<comment type="similarity">
    <text evidence="1">Belongs to the Hfq family.</text>
</comment>
<dbReference type="Gene3D" id="2.30.30.100">
    <property type="match status" value="1"/>
</dbReference>
<evidence type="ECO:0000313" key="3">
    <source>
        <dbReference type="Proteomes" id="UP000757890"/>
    </source>
</evidence>
<dbReference type="Proteomes" id="UP000757890">
    <property type="component" value="Unassembled WGS sequence"/>
</dbReference>
<dbReference type="PANTHER" id="PTHR34772">
    <property type="entry name" value="RNA-BINDING PROTEIN HFQ"/>
    <property type="match status" value="1"/>
</dbReference>
<dbReference type="PROSITE" id="PS52002">
    <property type="entry name" value="SM"/>
    <property type="match status" value="1"/>
</dbReference>
<sequence>MEGKMNLQDTFLNEARKENVPVSIFLLSGVQLKGKVKSFDSFTVLLVSENRSQLIYKHAISTIQRI</sequence>
<dbReference type="CDD" id="cd01716">
    <property type="entry name" value="Hfq"/>
    <property type="match status" value="1"/>
</dbReference>
<comment type="caution">
    <text evidence="2">The sequence shown here is derived from an EMBL/GenBank/DDBJ whole genome shotgun (WGS) entry which is preliminary data.</text>
</comment>